<organism evidence="5 6">
    <name type="scientific">Cohnella boryungensis</name>
    <dbReference type="NCBI Taxonomy" id="768479"/>
    <lineage>
        <taxon>Bacteria</taxon>
        <taxon>Bacillati</taxon>
        <taxon>Bacillota</taxon>
        <taxon>Bacilli</taxon>
        <taxon>Bacillales</taxon>
        <taxon>Paenibacillaceae</taxon>
        <taxon>Cohnella</taxon>
    </lineage>
</organism>
<dbReference type="Pfam" id="PF25873">
    <property type="entry name" value="WHD_MalT"/>
    <property type="match status" value="1"/>
</dbReference>
<evidence type="ECO:0000256" key="1">
    <source>
        <dbReference type="ARBA" id="ARBA00023015"/>
    </source>
</evidence>
<dbReference type="InterPro" id="IPR059106">
    <property type="entry name" value="WHD_MalT"/>
</dbReference>
<dbReference type="Pfam" id="PF00196">
    <property type="entry name" value="GerE"/>
    <property type="match status" value="1"/>
</dbReference>
<keyword evidence="3" id="KW-0804">Transcription</keyword>
<dbReference type="Gene3D" id="1.10.10.10">
    <property type="entry name" value="Winged helix-like DNA-binding domain superfamily/Winged helix DNA-binding domain"/>
    <property type="match status" value="1"/>
</dbReference>
<evidence type="ECO:0000313" key="6">
    <source>
        <dbReference type="Proteomes" id="UP001595755"/>
    </source>
</evidence>
<dbReference type="RefSeq" id="WP_204600684.1">
    <property type="nucleotide sequence ID" value="NZ_JBHSED010000003.1"/>
</dbReference>
<dbReference type="SUPFAM" id="SSF48452">
    <property type="entry name" value="TPR-like"/>
    <property type="match status" value="1"/>
</dbReference>
<dbReference type="Pfam" id="PF17874">
    <property type="entry name" value="TPR_MalT"/>
    <property type="match status" value="1"/>
</dbReference>
<keyword evidence="6" id="KW-1185">Reference proteome</keyword>
<comment type="caution">
    <text evidence="5">The sequence shown here is derived from an EMBL/GenBank/DDBJ whole genome shotgun (WGS) entry which is preliminary data.</text>
</comment>
<evidence type="ECO:0000313" key="5">
    <source>
        <dbReference type="EMBL" id="MFC4302452.1"/>
    </source>
</evidence>
<evidence type="ECO:0000256" key="3">
    <source>
        <dbReference type="ARBA" id="ARBA00023163"/>
    </source>
</evidence>
<feature type="domain" description="HTH luxR-type" evidence="4">
    <location>
        <begin position="766"/>
        <end position="831"/>
    </location>
</feature>
<dbReference type="Proteomes" id="UP001595755">
    <property type="component" value="Unassembled WGS sequence"/>
</dbReference>
<dbReference type="InterPro" id="IPR036388">
    <property type="entry name" value="WH-like_DNA-bd_sf"/>
</dbReference>
<dbReference type="InterPro" id="IPR011990">
    <property type="entry name" value="TPR-like_helical_dom_sf"/>
</dbReference>
<dbReference type="InterPro" id="IPR016032">
    <property type="entry name" value="Sig_transdc_resp-reg_C-effctor"/>
</dbReference>
<dbReference type="InterPro" id="IPR041617">
    <property type="entry name" value="TPR_MalT"/>
</dbReference>
<dbReference type="CDD" id="cd06170">
    <property type="entry name" value="LuxR_C_like"/>
    <property type="match status" value="1"/>
</dbReference>
<dbReference type="PANTHER" id="PTHR44688:SF16">
    <property type="entry name" value="DNA-BINDING TRANSCRIPTIONAL ACTIVATOR DEVR_DOSR"/>
    <property type="match status" value="1"/>
</dbReference>
<keyword evidence="2" id="KW-0238">DNA-binding</keyword>
<dbReference type="InterPro" id="IPR000792">
    <property type="entry name" value="Tscrpt_reg_LuxR_C"/>
</dbReference>
<dbReference type="SMART" id="SM00421">
    <property type="entry name" value="HTH_LUXR"/>
    <property type="match status" value="1"/>
</dbReference>
<gene>
    <name evidence="5" type="ORF">ACFO1S_03215</name>
</gene>
<dbReference type="Gene3D" id="1.25.40.10">
    <property type="entry name" value="Tetratricopeptide repeat domain"/>
    <property type="match status" value="1"/>
</dbReference>
<protein>
    <submittedName>
        <fullName evidence="5">LuxR C-terminal-related transcriptional regulator</fullName>
    </submittedName>
</protein>
<dbReference type="EMBL" id="JBHSED010000003">
    <property type="protein sequence ID" value="MFC4302452.1"/>
    <property type="molecule type" value="Genomic_DNA"/>
</dbReference>
<reference evidence="6" key="1">
    <citation type="journal article" date="2019" name="Int. J. Syst. Evol. Microbiol.">
        <title>The Global Catalogue of Microorganisms (GCM) 10K type strain sequencing project: providing services to taxonomists for standard genome sequencing and annotation.</title>
        <authorList>
            <consortium name="The Broad Institute Genomics Platform"/>
            <consortium name="The Broad Institute Genome Sequencing Center for Infectious Disease"/>
            <person name="Wu L."/>
            <person name="Ma J."/>
        </authorList>
    </citation>
    <scope>NUCLEOTIDE SEQUENCE [LARGE SCALE GENOMIC DNA]</scope>
    <source>
        <strain evidence="6">CGMCC 4.1641</strain>
    </source>
</reference>
<evidence type="ECO:0000259" key="4">
    <source>
        <dbReference type="PROSITE" id="PS50043"/>
    </source>
</evidence>
<dbReference type="PANTHER" id="PTHR44688">
    <property type="entry name" value="DNA-BINDING TRANSCRIPTIONAL ACTIVATOR DEVR_DOSR"/>
    <property type="match status" value="1"/>
</dbReference>
<evidence type="ECO:0000256" key="2">
    <source>
        <dbReference type="ARBA" id="ARBA00023125"/>
    </source>
</evidence>
<sequence>MRMLGAHKNTERVRIPRSRCLQLLERESHRSLTLFVAPTGYGKSALMEDWVRSMSPDIFTGWLTLEGADNDRMRILGRLTAILPTEESAEGPPSLDSVVRSFYARREICLFLDRFEAIREPGIRQMITDLVIQAPAHVRFYIAGTDVTPLMGDARIPHSDLLVVTADYLQLDRNEMRQMVKLNTGIELENDAVQSLERLTEGWLPAVSSFISYLDGSRACTLQPIEAIDSVVPDMQRFFLHRVFAHQSSELQSFMLQTSIPDFLDKQLAFELTDHPKTADMIEQLEGSGLFLFQEASDRYRYHALYANFLRDHFKQTAQERYELLYDRHGVWLENKGLLLDAIRHWLHVSSYERATRAFLADIPALFSHPTKSVLHVLDAFPLKELISRPTAAILYVWFLIVDQRISTAETVLHQTEAGMAEDQSYLFALTGEDLRGYLASFHSIIYYLRNDREKGTAFMKETESRLNGRGLIYCHTSSISKPVSSLFKSAFGHWGSLDQSIAMCEYAEEKWRGDSVGYGYFQALLGECYYERNQLGEAQTRLLIGRRIGLDRRDAGLLLPTTLTLVQMKLNEGNAQAARMLLEETQALLADQSEGAWLLDACKARLCIETNDSASVSRWIANQEESTTGTHDHNYMYGYLTLLRALLYTEEFERGVAYAESLLQYSHSLYRHYYKAELHLLLALFGDGTGNNVSVVRHLEQALHIGHAEGYVQLFHNDWKRIGPLMAKYEKQLQLALLQDTGDTSVFYEQLRHTVGSAAPNQGEFDKASNLLTPTEYKVLQLLLEGRSNAFIAGSLNNSIETVKSHCKKIYKKLELKNRGEVRAHFERVAPM</sequence>
<name>A0ABV8S4V9_9BACL</name>
<proteinExistence type="predicted"/>
<dbReference type="PROSITE" id="PS50043">
    <property type="entry name" value="HTH_LUXR_2"/>
    <property type="match status" value="1"/>
</dbReference>
<keyword evidence="1" id="KW-0805">Transcription regulation</keyword>
<dbReference type="SUPFAM" id="SSF46894">
    <property type="entry name" value="C-terminal effector domain of the bipartite response regulators"/>
    <property type="match status" value="1"/>
</dbReference>
<dbReference type="PRINTS" id="PR00038">
    <property type="entry name" value="HTHLUXR"/>
</dbReference>
<accession>A0ABV8S4V9</accession>